<dbReference type="Proteomes" id="UP000036780">
    <property type="component" value="Unassembled WGS sequence"/>
</dbReference>
<dbReference type="PATRIC" id="fig|1473.5.peg.3402"/>
<dbReference type="RefSeq" id="WP_050349961.1">
    <property type="nucleotide sequence ID" value="NZ_CP073011.1"/>
</dbReference>
<dbReference type="EMBL" id="LGTO01000002">
    <property type="protein sequence ID" value="KNE22484.1"/>
    <property type="molecule type" value="Genomic_DNA"/>
</dbReference>
<reference evidence="2" key="1">
    <citation type="submission" date="2015-07" db="EMBL/GenBank/DDBJ databases">
        <title>Fjat-10053 dsm26.</title>
        <authorList>
            <person name="Liu B."/>
            <person name="Wang J."/>
            <person name="Zhu Y."/>
            <person name="Liu G."/>
            <person name="Chen Q."/>
            <person name="Chen Z."/>
            <person name="Lan J."/>
            <person name="Che J."/>
            <person name="Ge C."/>
            <person name="Shi H."/>
            <person name="Pan Z."/>
            <person name="Liu X."/>
        </authorList>
    </citation>
    <scope>NUCLEOTIDE SEQUENCE [LARGE SCALE GENOMIC DNA]</scope>
    <source>
        <strain evidence="2">DSM 26</strain>
    </source>
</reference>
<evidence type="ECO:0000313" key="2">
    <source>
        <dbReference type="Proteomes" id="UP000036780"/>
    </source>
</evidence>
<protein>
    <submittedName>
        <fullName evidence="1">Uncharacterized protein</fullName>
    </submittedName>
</protein>
<dbReference type="AlphaFoldDB" id="A0A0L0QV79"/>
<comment type="caution">
    <text evidence="1">The sequence shown here is derived from an EMBL/GenBank/DDBJ whole genome shotgun (WGS) entry which is preliminary data.</text>
</comment>
<evidence type="ECO:0000313" key="1">
    <source>
        <dbReference type="EMBL" id="KNE22484.1"/>
    </source>
</evidence>
<accession>A0A0L0QV79</accession>
<sequence length="60" mass="6685">MEANSYLQGFNDGYKKAMEQMGKDSTKIAIDGNFITGVLEPAITDAQERKKRIKGNFNAE</sequence>
<proteinExistence type="predicted"/>
<keyword evidence="2" id="KW-1185">Reference proteome</keyword>
<gene>
    <name evidence="1" type="ORF">AFK71_02375</name>
</gene>
<name>A0A0L0QV79_VIRPA</name>
<dbReference type="GeneID" id="66869392"/>
<organism evidence="1 2">
    <name type="scientific">Virgibacillus pantothenticus</name>
    <dbReference type="NCBI Taxonomy" id="1473"/>
    <lineage>
        <taxon>Bacteria</taxon>
        <taxon>Bacillati</taxon>
        <taxon>Bacillota</taxon>
        <taxon>Bacilli</taxon>
        <taxon>Bacillales</taxon>
        <taxon>Bacillaceae</taxon>
        <taxon>Virgibacillus</taxon>
    </lineage>
</organism>